<keyword evidence="4" id="KW-1185">Reference proteome</keyword>
<evidence type="ECO:0000256" key="1">
    <source>
        <dbReference type="SAM" id="Coils"/>
    </source>
</evidence>
<sequence>MNSYVLSKKILRAGYYWLTMERDSIKFVRKCHQCQLHSDLIHSPPVELHAMVVPWPFVAYGMDVIGPIEPKASNEHRFILVAIDYFTNWVEAVTFKSVTKKVFKIAHRNSTLYLLKANGVVEAANKNIKKIQQKMVQGSRQWHEKLSFALLGYRTTVRSSTGATPYLLVYGTEAVIPAEVEIPSFRVIVEAEIDDDEWVKTRLEYLSLIEEKRLTSVCHGQLYQMRMAQAYNKKVHPRNFEVGQLVLRRILPHQVEAKGKFSPNWQGPFVVKKVLPNGALYLTDIEGKTAEMAINADAVKRYYV</sequence>
<dbReference type="InterPro" id="IPR041588">
    <property type="entry name" value="Integrase_H2C2"/>
</dbReference>
<feature type="coiled-coil region" evidence="1">
    <location>
        <begin position="114"/>
        <end position="141"/>
    </location>
</feature>
<reference evidence="4" key="2">
    <citation type="journal article" date="2017" name="J. Anim. Genet.">
        <title>Multiple reference genome sequences of hot pepper reveal the massive evolution of plant disease resistance genes by retroduplication.</title>
        <authorList>
            <person name="Kim S."/>
            <person name="Park J."/>
            <person name="Yeom S.-I."/>
            <person name="Kim Y.-M."/>
            <person name="Seo E."/>
            <person name="Kim K.-T."/>
            <person name="Kim M.-S."/>
            <person name="Lee J.M."/>
            <person name="Cheong K."/>
            <person name="Shin H.-S."/>
            <person name="Kim S.-B."/>
            <person name="Han K."/>
            <person name="Lee J."/>
            <person name="Park M."/>
            <person name="Lee H.-A."/>
            <person name="Lee H.-Y."/>
            <person name="Lee Y."/>
            <person name="Oh S."/>
            <person name="Lee J.H."/>
            <person name="Choi E."/>
            <person name="Choi E."/>
            <person name="Lee S.E."/>
            <person name="Jeon J."/>
            <person name="Kim H."/>
            <person name="Choi G."/>
            <person name="Song H."/>
            <person name="Lee J."/>
            <person name="Lee S.-C."/>
            <person name="Kwon J.-K."/>
            <person name="Lee H.-Y."/>
            <person name="Koo N."/>
            <person name="Hong Y."/>
            <person name="Kim R.W."/>
            <person name="Kang W.-H."/>
            <person name="Huh J.H."/>
            <person name="Kang B.-C."/>
            <person name="Yang T.-J."/>
            <person name="Lee Y.-H."/>
            <person name="Bennetzen J.L."/>
            <person name="Choi D."/>
        </authorList>
    </citation>
    <scope>NUCLEOTIDE SEQUENCE [LARGE SCALE GENOMIC DNA]</scope>
    <source>
        <strain evidence="4">cv. PBC81</strain>
    </source>
</reference>
<comment type="caution">
    <text evidence="3">The sequence shown here is derived from an EMBL/GenBank/DDBJ whole genome shotgun (WGS) entry which is preliminary data.</text>
</comment>
<dbReference type="InterPro" id="IPR036397">
    <property type="entry name" value="RNaseH_sf"/>
</dbReference>
<feature type="domain" description="Integrase zinc-binding" evidence="2">
    <location>
        <begin position="9"/>
        <end position="37"/>
    </location>
</feature>
<dbReference type="GO" id="GO:0003676">
    <property type="term" value="F:nucleic acid binding"/>
    <property type="evidence" value="ECO:0007669"/>
    <property type="project" value="InterPro"/>
</dbReference>
<dbReference type="Pfam" id="PF17921">
    <property type="entry name" value="Integrase_H2C2"/>
    <property type="match status" value="1"/>
</dbReference>
<dbReference type="PANTHER" id="PTHR48475:SF1">
    <property type="entry name" value="RNASE H TYPE-1 DOMAIN-CONTAINING PROTEIN"/>
    <property type="match status" value="1"/>
</dbReference>
<dbReference type="AlphaFoldDB" id="A0A2G2V584"/>
<evidence type="ECO:0000313" key="4">
    <source>
        <dbReference type="Proteomes" id="UP000224567"/>
    </source>
</evidence>
<dbReference type="STRING" id="33114.A0A2G2V584"/>
<dbReference type="InterPro" id="IPR012337">
    <property type="entry name" value="RNaseH-like_sf"/>
</dbReference>
<proteinExistence type="predicted"/>
<organism evidence="3 4">
    <name type="scientific">Capsicum baccatum</name>
    <name type="common">Peruvian pepper</name>
    <dbReference type="NCBI Taxonomy" id="33114"/>
    <lineage>
        <taxon>Eukaryota</taxon>
        <taxon>Viridiplantae</taxon>
        <taxon>Streptophyta</taxon>
        <taxon>Embryophyta</taxon>
        <taxon>Tracheophyta</taxon>
        <taxon>Spermatophyta</taxon>
        <taxon>Magnoliopsida</taxon>
        <taxon>eudicotyledons</taxon>
        <taxon>Gunneridae</taxon>
        <taxon>Pentapetalae</taxon>
        <taxon>asterids</taxon>
        <taxon>lamiids</taxon>
        <taxon>Solanales</taxon>
        <taxon>Solanaceae</taxon>
        <taxon>Solanoideae</taxon>
        <taxon>Capsiceae</taxon>
        <taxon>Capsicum</taxon>
    </lineage>
</organism>
<dbReference type="Gene3D" id="1.10.340.70">
    <property type="match status" value="1"/>
</dbReference>
<dbReference type="OrthoDB" id="1295664at2759"/>
<evidence type="ECO:0000313" key="3">
    <source>
        <dbReference type="EMBL" id="PHT28109.1"/>
    </source>
</evidence>
<name>A0A2G2V584_CAPBA</name>
<keyword evidence="1" id="KW-0175">Coiled coil</keyword>
<dbReference type="EMBL" id="MLFT02000264">
    <property type="protein sequence ID" value="PHT28109.1"/>
    <property type="molecule type" value="Genomic_DNA"/>
</dbReference>
<evidence type="ECO:0000259" key="2">
    <source>
        <dbReference type="Pfam" id="PF17921"/>
    </source>
</evidence>
<protein>
    <recommendedName>
        <fullName evidence="2">Integrase zinc-binding domain-containing protein</fullName>
    </recommendedName>
</protein>
<dbReference type="SUPFAM" id="SSF53098">
    <property type="entry name" value="Ribonuclease H-like"/>
    <property type="match status" value="1"/>
</dbReference>
<dbReference type="Gene3D" id="3.30.420.10">
    <property type="entry name" value="Ribonuclease H-like superfamily/Ribonuclease H"/>
    <property type="match status" value="2"/>
</dbReference>
<accession>A0A2G2V584</accession>
<dbReference type="Proteomes" id="UP000224567">
    <property type="component" value="Unassembled WGS sequence"/>
</dbReference>
<gene>
    <name evidence="3" type="ORF">CQW23_32295</name>
</gene>
<reference evidence="3 4" key="1">
    <citation type="journal article" date="2017" name="Genome Biol.">
        <title>New reference genome sequences of hot pepper reveal the massive evolution of plant disease-resistance genes by retroduplication.</title>
        <authorList>
            <person name="Kim S."/>
            <person name="Park J."/>
            <person name="Yeom S.I."/>
            <person name="Kim Y.M."/>
            <person name="Seo E."/>
            <person name="Kim K.T."/>
            <person name="Kim M.S."/>
            <person name="Lee J.M."/>
            <person name="Cheong K."/>
            <person name="Shin H.S."/>
            <person name="Kim S.B."/>
            <person name="Han K."/>
            <person name="Lee J."/>
            <person name="Park M."/>
            <person name="Lee H.A."/>
            <person name="Lee H.Y."/>
            <person name="Lee Y."/>
            <person name="Oh S."/>
            <person name="Lee J.H."/>
            <person name="Choi E."/>
            <person name="Choi E."/>
            <person name="Lee S.E."/>
            <person name="Jeon J."/>
            <person name="Kim H."/>
            <person name="Choi G."/>
            <person name="Song H."/>
            <person name="Lee J."/>
            <person name="Lee S.C."/>
            <person name="Kwon J.K."/>
            <person name="Lee H.Y."/>
            <person name="Koo N."/>
            <person name="Hong Y."/>
            <person name="Kim R.W."/>
            <person name="Kang W.H."/>
            <person name="Huh J.H."/>
            <person name="Kang B.C."/>
            <person name="Yang T.J."/>
            <person name="Lee Y.H."/>
            <person name="Bennetzen J.L."/>
            <person name="Choi D."/>
        </authorList>
    </citation>
    <scope>NUCLEOTIDE SEQUENCE [LARGE SCALE GENOMIC DNA]</scope>
    <source>
        <strain evidence="4">cv. PBC81</strain>
    </source>
</reference>
<dbReference type="PANTHER" id="PTHR48475">
    <property type="entry name" value="RIBONUCLEASE H"/>
    <property type="match status" value="1"/>
</dbReference>